<dbReference type="InterPro" id="IPR001734">
    <property type="entry name" value="Na/solute_symporter"/>
</dbReference>
<reference evidence="15" key="1">
    <citation type="submission" date="2020-01" db="EMBL/GenBank/DDBJ databases">
        <authorList>
            <person name="Meier V. D."/>
            <person name="Meier V D."/>
        </authorList>
    </citation>
    <scope>NUCLEOTIDE SEQUENCE</scope>
    <source>
        <strain evidence="15">HLG_WM_MAG_10</strain>
    </source>
</reference>
<evidence type="ECO:0000256" key="7">
    <source>
        <dbReference type="ARBA" id="ARBA00022989"/>
    </source>
</evidence>
<dbReference type="AlphaFoldDB" id="A0A6S6S7M3"/>
<dbReference type="Gene3D" id="1.20.1730.10">
    <property type="entry name" value="Sodium/glucose cotransporter"/>
    <property type="match status" value="1"/>
</dbReference>
<feature type="transmembrane region" description="Helical" evidence="14">
    <location>
        <begin position="217"/>
        <end position="237"/>
    </location>
</feature>
<keyword evidence="11" id="KW-0325">Glycoprotein</keyword>
<evidence type="ECO:0000256" key="2">
    <source>
        <dbReference type="ARBA" id="ARBA00006434"/>
    </source>
</evidence>
<evidence type="ECO:0000256" key="4">
    <source>
        <dbReference type="ARBA" id="ARBA00022692"/>
    </source>
</evidence>
<evidence type="ECO:0000256" key="1">
    <source>
        <dbReference type="ARBA" id="ARBA00004141"/>
    </source>
</evidence>
<dbReference type="PROSITE" id="PS50283">
    <property type="entry name" value="NA_SOLUT_SYMP_3"/>
    <property type="match status" value="1"/>
</dbReference>
<dbReference type="GO" id="GO:0005886">
    <property type="term" value="C:plasma membrane"/>
    <property type="evidence" value="ECO:0007669"/>
    <property type="project" value="TreeGrafter"/>
</dbReference>
<feature type="transmembrane region" description="Helical" evidence="14">
    <location>
        <begin position="33"/>
        <end position="55"/>
    </location>
</feature>
<evidence type="ECO:0000256" key="3">
    <source>
        <dbReference type="ARBA" id="ARBA00022448"/>
    </source>
</evidence>
<dbReference type="InterPro" id="IPR038377">
    <property type="entry name" value="Na/Glc_symporter_sf"/>
</dbReference>
<evidence type="ECO:0000256" key="9">
    <source>
        <dbReference type="ARBA" id="ARBA00023065"/>
    </source>
</evidence>
<evidence type="ECO:0000256" key="13">
    <source>
        <dbReference type="RuleBase" id="RU362091"/>
    </source>
</evidence>
<evidence type="ECO:0000313" key="15">
    <source>
        <dbReference type="EMBL" id="CAA6798663.1"/>
    </source>
</evidence>
<keyword evidence="3" id="KW-0813">Transport</keyword>
<evidence type="ECO:0000256" key="6">
    <source>
        <dbReference type="ARBA" id="ARBA00022979"/>
    </source>
</evidence>
<keyword evidence="7 14" id="KW-1133">Transmembrane helix</keyword>
<evidence type="ECO:0000256" key="8">
    <source>
        <dbReference type="ARBA" id="ARBA00023053"/>
    </source>
</evidence>
<feature type="transmembrane region" description="Helical" evidence="14">
    <location>
        <begin position="460"/>
        <end position="482"/>
    </location>
</feature>
<dbReference type="GO" id="GO:0005307">
    <property type="term" value="F:choline:sodium symporter activity"/>
    <property type="evidence" value="ECO:0007669"/>
    <property type="project" value="TreeGrafter"/>
</dbReference>
<feature type="transmembrane region" description="Helical" evidence="14">
    <location>
        <begin position="502"/>
        <end position="524"/>
    </location>
</feature>
<keyword evidence="12" id="KW-0739">Sodium transport</keyword>
<dbReference type="CDD" id="cd11474">
    <property type="entry name" value="SLC5sbd_CHT"/>
    <property type="match status" value="1"/>
</dbReference>
<dbReference type="PANTHER" id="PTHR45897">
    <property type="entry name" value="HIGH-AFFINITY CHOLINE TRANSPORTER 1"/>
    <property type="match status" value="1"/>
</dbReference>
<proteinExistence type="inferred from homology"/>
<gene>
    <name evidence="15" type="ORF">HELGO_WM28251</name>
</gene>
<feature type="transmembrane region" description="Helical" evidence="14">
    <location>
        <begin position="307"/>
        <end position="331"/>
    </location>
</feature>
<feature type="transmembrane region" description="Helical" evidence="14">
    <location>
        <begin position="189"/>
        <end position="210"/>
    </location>
</feature>
<evidence type="ECO:0000256" key="14">
    <source>
        <dbReference type="SAM" id="Phobius"/>
    </source>
</evidence>
<dbReference type="Pfam" id="PF00474">
    <property type="entry name" value="SSF"/>
    <property type="match status" value="1"/>
</dbReference>
<feature type="transmembrane region" description="Helical" evidence="14">
    <location>
        <begin position="427"/>
        <end position="448"/>
    </location>
</feature>
<keyword evidence="5" id="KW-0769">Symport</keyword>
<organism evidence="15">
    <name type="scientific">uncultured Aureispira sp</name>
    <dbReference type="NCBI Taxonomy" id="1331704"/>
    <lineage>
        <taxon>Bacteria</taxon>
        <taxon>Pseudomonadati</taxon>
        <taxon>Bacteroidota</taxon>
        <taxon>Saprospiria</taxon>
        <taxon>Saprospirales</taxon>
        <taxon>Saprospiraceae</taxon>
        <taxon>Aureispira</taxon>
        <taxon>environmental samples</taxon>
    </lineage>
</organism>
<sequence length="551" mass="59572">MKIPLKALVPTFVMIGFMSLVGLYIYLFTEKEVFWGGFISMLFFYGLVFFMGSYIAAKKGDNSSDEEVMLAGRSIPLWIAIFTMSATWVGGGYINGTAEATYGSGLVWVQAPWGYALSLIIGGLFFAKKMRRYQFKTMLDPLAQRFGEKTAAFFFLPALTGEIFWTAAILSALGSTFGVVLGLDLESSIILSAIIAITYTALGGLWAVALTDVIQMTLLLIGLFISLPYALDFVGGWDTAWAAYQVKFGAAASLLPSEEALGSSYWNWWDYALLLMLGGIPWQVYFQRVLSAKDENTARNLSILAGVVCLIAAIPPIMIGVVGSVADWATIGGAPTDSLQVLPSVMKSMTPSWVATIGLGAVAAAVMSSADSSILSSSSMASWNVYRPIVDPQVSSEKLAKVIKSCIWIVGIAATLIALKVSSIYELWYLCSDFVYCLLFPALVCALFDKKANKYGAMAGLLIAFVLRFGGGDATLGIPILIPYPVIDASVEMVDGVRSLVLFPFRTLAMLSGLLSIIVVSRLTQKQAPPQPLRIVTNNDNVLDFNTPLIF</sequence>
<evidence type="ECO:0000256" key="11">
    <source>
        <dbReference type="ARBA" id="ARBA00023180"/>
    </source>
</evidence>
<dbReference type="PROSITE" id="PS00456">
    <property type="entry name" value="NA_SOLUT_SYMP_1"/>
    <property type="match status" value="1"/>
</dbReference>
<keyword evidence="9" id="KW-0406">Ion transport</keyword>
<evidence type="ECO:0000256" key="12">
    <source>
        <dbReference type="ARBA" id="ARBA00023201"/>
    </source>
</evidence>
<dbReference type="InterPro" id="IPR018212">
    <property type="entry name" value="Na/solute_symporter_CS"/>
</dbReference>
<dbReference type="GO" id="GO:0008292">
    <property type="term" value="P:acetylcholine biosynthetic process"/>
    <property type="evidence" value="ECO:0007669"/>
    <property type="project" value="TreeGrafter"/>
</dbReference>
<comment type="subcellular location">
    <subcellularLocation>
        <location evidence="1">Membrane</location>
        <topology evidence="1">Multi-pass membrane protein</topology>
    </subcellularLocation>
</comment>
<protein>
    <submittedName>
        <fullName evidence="15">Proline transporter</fullName>
    </submittedName>
</protein>
<feature type="transmembrane region" description="Helical" evidence="14">
    <location>
        <begin position="163"/>
        <end position="183"/>
    </location>
</feature>
<dbReference type="InterPro" id="IPR052244">
    <property type="entry name" value="Choline_transporter"/>
</dbReference>
<keyword evidence="4 14" id="KW-0812">Transmembrane</keyword>
<evidence type="ECO:0000256" key="10">
    <source>
        <dbReference type="ARBA" id="ARBA00023136"/>
    </source>
</evidence>
<dbReference type="EMBL" id="CACVAQ010000009">
    <property type="protein sequence ID" value="CAA6798663.1"/>
    <property type="molecule type" value="Genomic_DNA"/>
</dbReference>
<feature type="transmembrane region" description="Helical" evidence="14">
    <location>
        <begin position="106"/>
        <end position="127"/>
    </location>
</feature>
<keyword evidence="10 14" id="KW-0472">Membrane</keyword>
<feature type="transmembrane region" description="Helical" evidence="14">
    <location>
        <begin position="268"/>
        <end position="286"/>
    </location>
</feature>
<keyword evidence="8" id="KW-0915">Sodium</keyword>
<dbReference type="PANTHER" id="PTHR45897:SF4">
    <property type="entry name" value="HIGH-AFFINITY CHOLINE TRANSPORTER 1"/>
    <property type="match status" value="1"/>
</dbReference>
<comment type="similarity">
    <text evidence="2 13">Belongs to the sodium:solute symporter (SSF) (TC 2.A.21) family.</text>
</comment>
<name>A0A6S6S7M3_9BACT</name>
<feature type="transmembrane region" description="Helical" evidence="14">
    <location>
        <begin position="7"/>
        <end position="27"/>
    </location>
</feature>
<accession>A0A6S6S7M3</accession>
<feature type="transmembrane region" description="Helical" evidence="14">
    <location>
        <begin position="75"/>
        <end position="94"/>
    </location>
</feature>
<feature type="transmembrane region" description="Helical" evidence="14">
    <location>
        <begin position="351"/>
        <end position="370"/>
    </location>
</feature>
<keyword evidence="6" id="KW-0530">Neurotransmitter biosynthesis</keyword>
<evidence type="ECO:0000256" key="5">
    <source>
        <dbReference type="ARBA" id="ARBA00022847"/>
    </source>
</evidence>
<feature type="transmembrane region" description="Helical" evidence="14">
    <location>
        <begin position="402"/>
        <end position="421"/>
    </location>
</feature>